<name>A0A077AV36_9PROT</name>
<dbReference type="PANTHER" id="PTHR34001:SF3">
    <property type="entry name" value="BLL7405 PROTEIN"/>
    <property type="match status" value="1"/>
</dbReference>
<dbReference type="InterPro" id="IPR011250">
    <property type="entry name" value="OMP/PagP_B-barrel"/>
</dbReference>
<keyword evidence="7" id="KW-1185">Reference proteome</keyword>
<dbReference type="InterPro" id="IPR051692">
    <property type="entry name" value="OMP-like"/>
</dbReference>
<dbReference type="STRING" id="91604.ID47_10245"/>
<dbReference type="Proteomes" id="UP000028926">
    <property type="component" value="Chromosome"/>
</dbReference>
<dbReference type="Gene3D" id="2.40.160.20">
    <property type="match status" value="1"/>
</dbReference>
<dbReference type="RefSeq" id="WP_038466009.1">
    <property type="nucleotide sequence ID" value="NZ_CP008941.1"/>
</dbReference>
<comment type="similarity">
    <text evidence="4">Belongs to the Omp25/RopB family.</text>
</comment>
<evidence type="ECO:0000259" key="5">
    <source>
        <dbReference type="Pfam" id="PF13505"/>
    </source>
</evidence>
<sequence length="226" mass="24714">MKKILLLSAIVGLIAEADASRGNIYVGPFIGMGVTDGKFRSSNDTATQIRHHRIGDKGFLGGLLVGYAYPCHNLHMGLELLGNFDTTDDKIIFEGNNPNESFKIKNRASYGFSARIGYRTSSDAVAFIRLGGEWKTHKFIYRGTLPTGSFSVSSNKTKFAFVPGLGIEAPMGGKWRARVEAKYSLSQKVNLRVPNNAAGVFTFENTNNRIRTGQTSVLMGVTYTFG</sequence>
<dbReference type="InterPro" id="IPR027385">
    <property type="entry name" value="Beta-barrel_OMP"/>
</dbReference>
<dbReference type="eggNOG" id="COG3637">
    <property type="taxonomic scope" value="Bacteria"/>
</dbReference>
<evidence type="ECO:0000313" key="6">
    <source>
        <dbReference type="EMBL" id="AIK97027.1"/>
    </source>
</evidence>
<dbReference type="PANTHER" id="PTHR34001">
    <property type="entry name" value="BLL7405 PROTEIN"/>
    <property type="match status" value="1"/>
</dbReference>
<keyword evidence="2" id="KW-0732">Signal</keyword>
<accession>A0A077AV36</accession>
<dbReference type="KEGG" id="paca:ID47_10245"/>
<dbReference type="Pfam" id="PF13505">
    <property type="entry name" value="OMP_b-brl"/>
    <property type="match status" value="1"/>
</dbReference>
<dbReference type="SUPFAM" id="SSF56925">
    <property type="entry name" value="OMPA-like"/>
    <property type="match status" value="1"/>
</dbReference>
<dbReference type="EMBL" id="CP008941">
    <property type="protein sequence ID" value="AIK97027.1"/>
    <property type="molecule type" value="Genomic_DNA"/>
</dbReference>
<proteinExistence type="inferred from homology"/>
<keyword evidence="3" id="KW-0472">Membrane</keyword>
<evidence type="ECO:0000256" key="4">
    <source>
        <dbReference type="ARBA" id="ARBA00038306"/>
    </source>
</evidence>
<comment type="subcellular location">
    <subcellularLocation>
        <location evidence="1">Membrane</location>
    </subcellularLocation>
</comment>
<feature type="domain" description="Outer membrane protein beta-barrel" evidence="5">
    <location>
        <begin position="5"/>
        <end position="225"/>
    </location>
</feature>
<organism evidence="6 7">
    <name type="scientific">Candidatus Odyssella acanthamoebae</name>
    <dbReference type="NCBI Taxonomy" id="91604"/>
    <lineage>
        <taxon>Bacteria</taxon>
        <taxon>Pseudomonadati</taxon>
        <taxon>Pseudomonadota</taxon>
        <taxon>Alphaproteobacteria</taxon>
        <taxon>Holosporales</taxon>
        <taxon>Candidatus Paracaedibacteraceae</taxon>
        <taxon>Candidatus Odyssella</taxon>
    </lineage>
</organism>
<dbReference type="HOGENOM" id="CLU_1222943_0_0_5"/>
<evidence type="ECO:0000256" key="1">
    <source>
        <dbReference type="ARBA" id="ARBA00004370"/>
    </source>
</evidence>
<dbReference type="GO" id="GO:0016020">
    <property type="term" value="C:membrane"/>
    <property type="evidence" value="ECO:0007669"/>
    <property type="project" value="UniProtKB-SubCell"/>
</dbReference>
<evidence type="ECO:0000313" key="7">
    <source>
        <dbReference type="Proteomes" id="UP000028926"/>
    </source>
</evidence>
<evidence type="ECO:0000256" key="2">
    <source>
        <dbReference type="ARBA" id="ARBA00022729"/>
    </source>
</evidence>
<reference evidence="6 7" key="1">
    <citation type="submission" date="2014-07" db="EMBL/GenBank/DDBJ databases">
        <title>Comparative genomic insights into amoeba endosymbionts belonging to the families of Holosporaceae and Candidatus Midichloriaceae within Rickettsiales.</title>
        <authorList>
            <person name="Wang Z."/>
            <person name="Wu M."/>
        </authorList>
    </citation>
    <scope>NUCLEOTIDE SEQUENCE [LARGE SCALE GENOMIC DNA]</scope>
    <source>
        <strain evidence="6">PRA3</strain>
    </source>
</reference>
<dbReference type="OrthoDB" id="9815357at2"/>
<evidence type="ECO:0000256" key="3">
    <source>
        <dbReference type="ARBA" id="ARBA00023136"/>
    </source>
</evidence>
<gene>
    <name evidence="6" type="ORF">ID47_10245</name>
</gene>
<protein>
    <recommendedName>
        <fullName evidence="5">Outer membrane protein beta-barrel domain-containing protein</fullName>
    </recommendedName>
</protein>
<dbReference type="AlphaFoldDB" id="A0A077AV36"/>